<accession>A0A8K0RKL3</accession>
<evidence type="ECO:0000256" key="10">
    <source>
        <dbReference type="SAM" id="MobiDB-lite"/>
    </source>
</evidence>
<dbReference type="Proteomes" id="UP000813461">
    <property type="component" value="Unassembled WGS sequence"/>
</dbReference>
<evidence type="ECO:0000256" key="4">
    <source>
        <dbReference type="ARBA" id="ARBA00022723"/>
    </source>
</evidence>
<dbReference type="PANTHER" id="PTHR45884:SF2">
    <property type="entry name" value="N-ACETYLTRANSFERASE ECO"/>
    <property type="match status" value="1"/>
</dbReference>
<feature type="compositionally biased region" description="Polar residues" evidence="10">
    <location>
        <begin position="674"/>
        <end position="694"/>
    </location>
</feature>
<feature type="region of interest" description="Disordered" evidence="10">
    <location>
        <begin position="735"/>
        <end position="754"/>
    </location>
</feature>
<sequence>MSEVLKPPPYKVSLRTTNRLSHARLSSSHVRVPVGDDLGPTREDLHQTFRARKDQNEKDLPLPPLLDPKILNRRSQWEKPKAQPDLANQTAFQKRLQANSFAHALASPVRQCRATLISLPEAFLTTLHARPHPETKDPWLLPVRLTTNERHLGPPFHFIGHQTVARHLGTKKQWHRALYARMTEKYGGAGLKKMVWREDLPDLILELMRKQLLQKLGWNFASKGRLVPVASPSSTDIDNVDDASCLLIFRSLRTQADDIKDRAKDISDELEKWAAYTAKGLTRLDPHKAPHVTHHSPSWYVEPIVPRFQPRLLYPEFNFKTVIWRGKKIPLYSLTDLLGEDKAREFLEGSKYRDDKCVIIKEARHNMQLQLLLMRLQAYIHRILPTFPLNTAPHNLSSLCDFRGSSRSHSSNDHLVNAASASLAYPLPQKVVRTYSRQKRTLYNEEPPTKRRRVDRCSEDPATELSSNDILQEPMKSIETSLAFSEPATSSPNPSQAVWSDEAPRSSPPSSPIPNSSPPLMHKRKPAFSFMRKQVKQIPTSKQPLAERSHNAQNPTPPAPAKKMRLVQMQLDLASETRKACKTCGMEYIPSNAEDAALHRKFHAMNVGGVDFTKAIVERMRKQQVWSGGDGSFITAIGRKDALALRHRTSDVLKVVNTELAAVPISDEELWSQTSVSHTESADISTPSAKNNLKSRGRPPQVDRFKVYLYIRGQKCVGVCLAERIGEAYTVLSQEGEIEQSTQPQPDSKSSSISISEETIPAILGISRIWTSNQHRKQGIATSLLDCARSDFHYGLTVEKDKVAFSQPTESGGNLARRWFGCDAGWHVYID</sequence>
<feature type="domain" description="N-acetyltransferase ESCO acetyl-transferase" evidence="12">
    <location>
        <begin position="761"/>
        <end position="829"/>
    </location>
</feature>
<feature type="compositionally biased region" description="Pro residues" evidence="10">
    <location>
        <begin position="506"/>
        <end position="517"/>
    </location>
</feature>
<organism evidence="13 14">
    <name type="scientific">Paraphoma chrysanthemicola</name>
    <dbReference type="NCBI Taxonomy" id="798071"/>
    <lineage>
        <taxon>Eukaryota</taxon>
        <taxon>Fungi</taxon>
        <taxon>Dikarya</taxon>
        <taxon>Ascomycota</taxon>
        <taxon>Pezizomycotina</taxon>
        <taxon>Dothideomycetes</taxon>
        <taxon>Pleosporomycetidae</taxon>
        <taxon>Pleosporales</taxon>
        <taxon>Pleosporineae</taxon>
        <taxon>Phaeosphaeriaceae</taxon>
        <taxon>Paraphoma</taxon>
    </lineage>
</organism>
<evidence type="ECO:0000256" key="6">
    <source>
        <dbReference type="ARBA" id="ARBA00022833"/>
    </source>
</evidence>
<keyword evidence="6" id="KW-0862">Zinc</keyword>
<dbReference type="EMBL" id="JAGMVJ010000001">
    <property type="protein sequence ID" value="KAH7094923.1"/>
    <property type="molecule type" value="Genomic_DNA"/>
</dbReference>
<gene>
    <name evidence="13" type="ORF">FB567DRAFT_556327</name>
</gene>
<keyword evidence="8" id="KW-0131">Cell cycle</keyword>
<comment type="similarity">
    <text evidence="2">Belongs to the acetyltransferase family. ECO subfamily.</text>
</comment>
<evidence type="ECO:0000256" key="2">
    <source>
        <dbReference type="ARBA" id="ARBA00005816"/>
    </source>
</evidence>
<keyword evidence="4" id="KW-0479">Metal-binding</keyword>
<comment type="caution">
    <text evidence="13">The sequence shown here is derived from an EMBL/GenBank/DDBJ whole genome shotgun (WGS) entry which is preliminary data.</text>
</comment>
<evidence type="ECO:0000259" key="12">
    <source>
        <dbReference type="Pfam" id="PF13880"/>
    </source>
</evidence>
<name>A0A8K0RKL3_9PLEO</name>
<keyword evidence="9" id="KW-0012">Acyltransferase</keyword>
<dbReference type="GO" id="GO:0061733">
    <property type="term" value="F:protein-lysine-acetyltransferase activity"/>
    <property type="evidence" value="ECO:0007669"/>
    <property type="project" value="TreeGrafter"/>
</dbReference>
<dbReference type="PANTHER" id="PTHR45884">
    <property type="entry name" value="N-ACETYLTRANSFERASE ECO"/>
    <property type="match status" value="1"/>
</dbReference>
<dbReference type="GO" id="GO:0005634">
    <property type="term" value="C:nucleus"/>
    <property type="evidence" value="ECO:0007669"/>
    <property type="project" value="UniProtKB-SubCell"/>
</dbReference>
<feature type="domain" description="N-acetyltransferase ESCO zinc-finger" evidence="11">
    <location>
        <begin position="568"/>
        <end position="605"/>
    </location>
</feature>
<evidence type="ECO:0000256" key="5">
    <source>
        <dbReference type="ARBA" id="ARBA00022771"/>
    </source>
</evidence>
<keyword evidence="5" id="KW-0863">Zinc-finger</keyword>
<reference evidence="13" key="1">
    <citation type="journal article" date="2021" name="Nat. Commun.">
        <title>Genetic determinants of endophytism in the Arabidopsis root mycobiome.</title>
        <authorList>
            <person name="Mesny F."/>
            <person name="Miyauchi S."/>
            <person name="Thiergart T."/>
            <person name="Pickel B."/>
            <person name="Atanasova L."/>
            <person name="Karlsson M."/>
            <person name="Huettel B."/>
            <person name="Barry K.W."/>
            <person name="Haridas S."/>
            <person name="Chen C."/>
            <person name="Bauer D."/>
            <person name="Andreopoulos W."/>
            <person name="Pangilinan J."/>
            <person name="LaButti K."/>
            <person name="Riley R."/>
            <person name="Lipzen A."/>
            <person name="Clum A."/>
            <person name="Drula E."/>
            <person name="Henrissat B."/>
            <person name="Kohler A."/>
            <person name="Grigoriev I.V."/>
            <person name="Martin F.M."/>
            <person name="Hacquard S."/>
        </authorList>
    </citation>
    <scope>NUCLEOTIDE SEQUENCE</scope>
    <source>
        <strain evidence="13">MPI-SDFR-AT-0120</strain>
    </source>
</reference>
<keyword evidence="7" id="KW-0539">Nucleus</keyword>
<keyword evidence="14" id="KW-1185">Reference proteome</keyword>
<dbReference type="InterPro" id="IPR028005">
    <property type="entry name" value="AcTrfase_ESCO_Znf_dom"/>
</dbReference>
<dbReference type="AlphaFoldDB" id="A0A8K0RKL3"/>
<protein>
    <submittedName>
        <fullName evidence="13">Sister chromatid cohesion protein Eso1</fullName>
    </submittedName>
</protein>
<dbReference type="GO" id="GO:0000785">
    <property type="term" value="C:chromatin"/>
    <property type="evidence" value="ECO:0007669"/>
    <property type="project" value="TreeGrafter"/>
</dbReference>
<proteinExistence type="inferred from homology"/>
<evidence type="ECO:0000313" key="13">
    <source>
        <dbReference type="EMBL" id="KAH7094923.1"/>
    </source>
</evidence>
<keyword evidence="3" id="KW-0808">Transferase</keyword>
<evidence type="ECO:0000256" key="3">
    <source>
        <dbReference type="ARBA" id="ARBA00022679"/>
    </source>
</evidence>
<evidence type="ECO:0000313" key="14">
    <source>
        <dbReference type="Proteomes" id="UP000813461"/>
    </source>
</evidence>
<feature type="region of interest" description="Disordered" evidence="10">
    <location>
        <begin position="535"/>
        <end position="560"/>
    </location>
</feature>
<dbReference type="Pfam" id="PF13878">
    <property type="entry name" value="zf-C2H2_3"/>
    <property type="match status" value="1"/>
</dbReference>
<evidence type="ECO:0000259" key="11">
    <source>
        <dbReference type="Pfam" id="PF13878"/>
    </source>
</evidence>
<evidence type="ECO:0000256" key="8">
    <source>
        <dbReference type="ARBA" id="ARBA00023306"/>
    </source>
</evidence>
<feature type="region of interest" description="Disordered" evidence="10">
    <location>
        <begin position="436"/>
        <end position="523"/>
    </location>
</feature>
<dbReference type="InterPro" id="IPR028009">
    <property type="entry name" value="ESCO_Acetyltransf_dom"/>
</dbReference>
<comment type="subcellular location">
    <subcellularLocation>
        <location evidence="1">Nucleus</location>
    </subcellularLocation>
</comment>
<feature type="region of interest" description="Disordered" evidence="10">
    <location>
        <begin position="674"/>
        <end position="698"/>
    </location>
</feature>
<dbReference type="GO" id="GO:0007064">
    <property type="term" value="P:mitotic sister chromatid cohesion"/>
    <property type="evidence" value="ECO:0007669"/>
    <property type="project" value="TreeGrafter"/>
</dbReference>
<evidence type="ECO:0000256" key="9">
    <source>
        <dbReference type="ARBA" id="ARBA00023315"/>
    </source>
</evidence>
<dbReference type="OrthoDB" id="3363286at2759"/>
<dbReference type="GO" id="GO:0008270">
    <property type="term" value="F:zinc ion binding"/>
    <property type="evidence" value="ECO:0007669"/>
    <property type="project" value="UniProtKB-KW"/>
</dbReference>
<evidence type="ECO:0000256" key="7">
    <source>
        <dbReference type="ARBA" id="ARBA00023242"/>
    </source>
</evidence>
<evidence type="ECO:0000256" key="1">
    <source>
        <dbReference type="ARBA" id="ARBA00004123"/>
    </source>
</evidence>
<feature type="compositionally biased region" description="Polar residues" evidence="10">
    <location>
        <begin position="478"/>
        <end position="498"/>
    </location>
</feature>
<dbReference type="Pfam" id="PF13880">
    <property type="entry name" value="Acetyltransf_13"/>
    <property type="match status" value="1"/>
</dbReference>